<proteinExistence type="predicted"/>
<dbReference type="PANTHER" id="PTHR13610:SF11">
    <property type="entry name" value="METHYLTRANSFERASE DOMAIN-CONTAINING PROTEIN"/>
    <property type="match status" value="1"/>
</dbReference>
<evidence type="ECO:0000256" key="4">
    <source>
        <dbReference type="SAM" id="Phobius"/>
    </source>
</evidence>
<dbReference type="InterPro" id="IPR026170">
    <property type="entry name" value="FAM173A/B"/>
</dbReference>
<dbReference type="Proteomes" id="UP000176498">
    <property type="component" value="Unassembled WGS sequence"/>
</dbReference>
<keyword evidence="4" id="KW-1133">Transmembrane helix</keyword>
<organism evidence="5 6">
    <name type="scientific">Candidatus Buchananbacteria bacterium RBG_13_36_9</name>
    <dbReference type="NCBI Taxonomy" id="1797530"/>
    <lineage>
        <taxon>Bacteria</taxon>
        <taxon>Candidatus Buchananiibacteriota</taxon>
    </lineage>
</organism>
<evidence type="ECO:0000313" key="6">
    <source>
        <dbReference type="Proteomes" id="UP000176498"/>
    </source>
</evidence>
<accession>A0A1G1XND8</accession>
<dbReference type="GO" id="GO:0032259">
    <property type="term" value="P:methylation"/>
    <property type="evidence" value="ECO:0007669"/>
    <property type="project" value="UniProtKB-KW"/>
</dbReference>
<feature type="transmembrane region" description="Helical" evidence="4">
    <location>
        <begin position="104"/>
        <end position="123"/>
    </location>
</feature>
<keyword evidence="1" id="KW-0489">Methyltransferase</keyword>
<evidence type="ECO:0000256" key="1">
    <source>
        <dbReference type="ARBA" id="ARBA00022603"/>
    </source>
</evidence>
<keyword evidence="2" id="KW-0808">Transferase</keyword>
<dbReference type="Gene3D" id="3.40.50.150">
    <property type="entry name" value="Vaccinia Virus protein VP39"/>
    <property type="match status" value="1"/>
</dbReference>
<dbReference type="AlphaFoldDB" id="A0A1G1XND8"/>
<evidence type="ECO:0000313" key="5">
    <source>
        <dbReference type="EMBL" id="OGY41461.1"/>
    </source>
</evidence>
<feature type="transmembrane region" description="Helical" evidence="4">
    <location>
        <begin position="27"/>
        <end position="46"/>
    </location>
</feature>
<comment type="caution">
    <text evidence="5">The sequence shown here is derived from an EMBL/GenBank/DDBJ whole genome shotgun (WGS) entry which is preliminary data.</text>
</comment>
<keyword evidence="4" id="KW-0812">Transmembrane</keyword>
<keyword evidence="4" id="KW-0472">Membrane</keyword>
<name>A0A1G1XND8_9BACT</name>
<keyword evidence="3" id="KW-0949">S-adenosyl-L-methionine</keyword>
<sequence length="207" mass="24324">MIAFLLFALFLIFLVLILTFLGLDFIAVLLGIFILIFLGLTLILTIRECYRVFKGNAPFLSSDRRLIKRIIEEIDFKDGSVVYELGCGEAKFLRELSKKKNIKAVGYEYFLIPYLMANILNFFSGQKIKIHYRDFFKANLQDADYVFCFLICDEMDRLEKKLQQELKSEAIVISNTFSFKNWQLQKIIMVDEKRGKSLNNKIYIYQK</sequence>
<gene>
    <name evidence="5" type="ORF">A2Y82_00960</name>
</gene>
<evidence type="ECO:0000256" key="3">
    <source>
        <dbReference type="ARBA" id="ARBA00022691"/>
    </source>
</evidence>
<dbReference type="SUPFAM" id="SSF53335">
    <property type="entry name" value="S-adenosyl-L-methionine-dependent methyltransferases"/>
    <property type="match status" value="1"/>
</dbReference>
<evidence type="ECO:0000256" key="2">
    <source>
        <dbReference type="ARBA" id="ARBA00022679"/>
    </source>
</evidence>
<evidence type="ECO:0008006" key="7">
    <source>
        <dbReference type="Google" id="ProtNLM"/>
    </source>
</evidence>
<dbReference type="GO" id="GO:0016279">
    <property type="term" value="F:protein-lysine N-methyltransferase activity"/>
    <property type="evidence" value="ECO:0007669"/>
    <property type="project" value="InterPro"/>
</dbReference>
<reference evidence="5 6" key="1">
    <citation type="journal article" date="2016" name="Nat. Commun.">
        <title>Thousands of microbial genomes shed light on interconnected biogeochemical processes in an aquifer system.</title>
        <authorList>
            <person name="Anantharaman K."/>
            <person name="Brown C.T."/>
            <person name="Hug L.A."/>
            <person name="Sharon I."/>
            <person name="Castelle C.J."/>
            <person name="Probst A.J."/>
            <person name="Thomas B.C."/>
            <person name="Singh A."/>
            <person name="Wilkins M.J."/>
            <person name="Karaoz U."/>
            <person name="Brodie E.L."/>
            <person name="Williams K.H."/>
            <person name="Hubbard S.S."/>
            <person name="Banfield J.F."/>
        </authorList>
    </citation>
    <scope>NUCLEOTIDE SEQUENCE [LARGE SCALE GENOMIC DNA]</scope>
</reference>
<dbReference type="EMBL" id="MHHZ01000018">
    <property type="protein sequence ID" value="OGY41461.1"/>
    <property type="molecule type" value="Genomic_DNA"/>
</dbReference>
<dbReference type="PANTHER" id="PTHR13610">
    <property type="entry name" value="METHYLTRANSFERASE DOMAIN-CONTAINING PROTEIN"/>
    <property type="match status" value="1"/>
</dbReference>
<dbReference type="InterPro" id="IPR029063">
    <property type="entry name" value="SAM-dependent_MTases_sf"/>
</dbReference>
<protein>
    <recommendedName>
        <fullName evidence="7">DOT1 domain-containing protein</fullName>
    </recommendedName>
</protein>